<evidence type="ECO:0000259" key="3">
    <source>
        <dbReference type="PROSITE" id="PS50158"/>
    </source>
</evidence>
<keyword evidence="1" id="KW-0862">Zinc</keyword>
<proteinExistence type="predicted"/>
<keyword evidence="1" id="KW-0479">Metal-binding</keyword>
<dbReference type="InterPro" id="IPR041670">
    <property type="entry name" value="Znf-CCHC_6"/>
</dbReference>
<protein>
    <recommendedName>
        <fullName evidence="3">CCHC-type domain-containing protein</fullName>
    </recommendedName>
</protein>
<evidence type="ECO:0000313" key="5">
    <source>
        <dbReference type="Proteomes" id="UP001341840"/>
    </source>
</evidence>
<dbReference type="Pfam" id="PF15288">
    <property type="entry name" value="zf-CCHC_6"/>
    <property type="match status" value="1"/>
</dbReference>
<evidence type="ECO:0000256" key="1">
    <source>
        <dbReference type="PROSITE-ProRule" id="PRU00047"/>
    </source>
</evidence>
<name>A0ABU6YTK7_9FABA</name>
<comment type="caution">
    <text evidence="4">The sequence shown here is derived from an EMBL/GenBank/DDBJ whole genome shotgun (WGS) entry which is preliminary data.</text>
</comment>
<organism evidence="4 5">
    <name type="scientific">Stylosanthes scabra</name>
    <dbReference type="NCBI Taxonomy" id="79078"/>
    <lineage>
        <taxon>Eukaryota</taxon>
        <taxon>Viridiplantae</taxon>
        <taxon>Streptophyta</taxon>
        <taxon>Embryophyta</taxon>
        <taxon>Tracheophyta</taxon>
        <taxon>Spermatophyta</taxon>
        <taxon>Magnoliopsida</taxon>
        <taxon>eudicotyledons</taxon>
        <taxon>Gunneridae</taxon>
        <taxon>Pentapetalae</taxon>
        <taxon>rosids</taxon>
        <taxon>fabids</taxon>
        <taxon>Fabales</taxon>
        <taxon>Fabaceae</taxon>
        <taxon>Papilionoideae</taxon>
        <taxon>50 kb inversion clade</taxon>
        <taxon>dalbergioids sensu lato</taxon>
        <taxon>Dalbergieae</taxon>
        <taxon>Pterocarpus clade</taxon>
        <taxon>Stylosanthes</taxon>
    </lineage>
</organism>
<dbReference type="EMBL" id="JASCZI010243347">
    <property type="protein sequence ID" value="MED6213067.1"/>
    <property type="molecule type" value="Genomic_DNA"/>
</dbReference>
<evidence type="ECO:0000256" key="2">
    <source>
        <dbReference type="SAM" id="MobiDB-lite"/>
    </source>
</evidence>
<dbReference type="Proteomes" id="UP001341840">
    <property type="component" value="Unassembled WGS sequence"/>
</dbReference>
<accession>A0ABU6YTK7</accession>
<dbReference type="PROSITE" id="PS50158">
    <property type="entry name" value="ZF_CCHC"/>
    <property type="match status" value="1"/>
</dbReference>
<sequence length="118" mass="13214">MLSMRLSSTELNECLSAKACGLKTEFGIDDPNDSQNSIKFRLGVLSAECSRMMDIAFVKSKGVPKRNTKFKYRRRCSNCGAIGHYNRSCPNNDDGNQDDSLAADAKARRSNTHRLHLR</sequence>
<dbReference type="Gene3D" id="4.10.60.10">
    <property type="entry name" value="Zinc finger, CCHC-type"/>
    <property type="match status" value="1"/>
</dbReference>
<gene>
    <name evidence="4" type="ORF">PIB30_089709</name>
</gene>
<dbReference type="InterPro" id="IPR036875">
    <property type="entry name" value="Znf_CCHC_sf"/>
</dbReference>
<feature type="domain" description="CCHC-type" evidence="3">
    <location>
        <begin position="74"/>
        <end position="91"/>
    </location>
</feature>
<feature type="region of interest" description="Disordered" evidence="2">
    <location>
        <begin position="88"/>
        <end position="118"/>
    </location>
</feature>
<evidence type="ECO:0000313" key="4">
    <source>
        <dbReference type="EMBL" id="MED6213067.1"/>
    </source>
</evidence>
<dbReference type="SUPFAM" id="SSF57756">
    <property type="entry name" value="Retrovirus zinc finger-like domains"/>
    <property type="match status" value="1"/>
</dbReference>
<keyword evidence="5" id="KW-1185">Reference proteome</keyword>
<reference evidence="4 5" key="1">
    <citation type="journal article" date="2023" name="Plants (Basel)">
        <title>Bridging the Gap: Combining Genomics and Transcriptomics Approaches to Understand Stylosanthes scabra, an Orphan Legume from the Brazilian Caatinga.</title>
        <authorList>
            <person name="Ferreira-Neto J.R.C."/>
            <person name="da Silva M.D."/>
            <person name="Binneck E."/>
            <person name="de Melo N.F."/>
            <person name="da Silva R.H."/>
            <person name="de Melo A.L.T.M."/>
            <person name="Pandolfi V."/>
            <person name="Bustamante F.O."/>
            <person name="Brasileiro-Vidal A.C."/>
            <person name="Benko-Iseppon A.M."/>
        </authorList>
    </citation>
    <scope>NUCLEOTIDE SEQUENCE [LARGE SCALE GENOMIC DNA]</scope>
    <source>
        <tissue evidence="4">Leaves</tissue>
    </source>
</reference>
<feature type="compositionally biased region" description="Basic residues" evidence="2">
    <location>
        <begin position="108"/>
        <end position="118"/>
    </location>
</feature>
<dbReference type="InterPro" id="IPR001878">
    <property type="entry name" value="Znf_CCHC"/>
</dbReference>
<keyword evidence="1" id="KW-0863">Zinc-finger</keyword>